<protein>
    <submittedName>
        <fullName evidence="1">Uncharacterized protein</fullName>
    </submittedName>
</protein>
<dbReference type="Proteomes" id="UP000184432">
    <property type="component" value="Unassembled WGS sequence"/>
</dbReference>
<dbReference type="RefSeq" id="WP_170864549.1">
    <property type="nucleotide sequence ID" value="NZ_FQYP01000001.1"/>
</dbReference>
<proteinExistence type="predicted"/>
<keyword evidence="2" id="KW-1185">Reference proteome</keyword>
<accession>A0A1M6BHZ3</accession>
<gene>
    <name evidence="1" type="ORF">SAMN04488508_101841</name>
</gene>
<evidence type="ECO:0000313" key="1">
    <source>
        <dbReference type="EMBL" id="SHI48306.1"/>
    </source>
</evidence>
<name>A0A1M6BHZ3_9FLAO</name>
<evidence type="ECO:0000313" key="2">
    <source>
        <dbReference type="Proteomes" id="UP000184432"/>
    </source>
</evidence>
<dbReference type="EMBL" id="FQYP01000001">
    <property type="protein sequence ID" value="SHI48306.1"/>
    <property type="molecule type" value="Genomic_DNA"/>
</dbReference>
<sequence length="56" mass="6059">MKKSTSKRKLNLDKIRVSRISDLSKINGGYDDGTHSGVVTDCSLIISCDATTNSDI</sequence>
<dbReference type="AlphaFoldDB" id="A0A1M6BHZ3"/>
<reference evidence="2" key="1">
    <citation type="submission" date="2016-11" db="EMBL/GenBank/DDBJ databases">
        <authorList>
            <person name="Varghese N."/>
            <person name="Submissions S."/>
        </authorList>
    </citation>
    <scope>NUCLEOTIDE SEQUENCE [LARGE SCALE GENOMIC DNA]</scope>
    <source>
        <strain evidence="2">DSM 22623</strain>
    </source>
</reference>
<organism evidence="1 2">
    <name type="scientific">Aquimarina spongiae</name>
    <dbReference type="NCBI Taxonomy" id="570521"/>
    <lineage>
        <taxon>Bacteria</taxon>
        <taxon>Pseudomonadati</taxon>
        <taxon>Bacteroidota</taxon>
        <taxon>Flavobacteriia</taxon>
        <taxon>Flavobacteriales</taxon>
        <taxon>Flavobacteriaceae</taxon>
        <taxon>Aquimarina</taxon>
    </lineage>
</organism>
<dbReference type="STRING" id="570521.SAMN04488508_101841"/>